<evidence type="ECO:0000313" key="1">
    <source>
        <dbReference type="EMBL" id="KAI0087164.1"/>
    </source>
</evidence>
<dbReference type="Proteomes" id="UP001055072">
    <property type="component" value="Unassembled WGS sequence"/>
</dbReference>
<name>A0ACB8TZ45_9APHY</name>
<dbReference type="EMBL" id="MU274919">
    <property type="protein sequence ID" value="KAI0087164.1"/>
    <property type="molecule type" value="Genomic_DNA"/>
</dbReference>
<comment type="caution">
    <text evidence="1">The sequence shown here is derived from an EMBL/GenBank/DDBJ whole genome shotgun (WGS) entry which is preliminary data.</text>
</comment>
<proteinExistence type="predicted"/>
<evidence type="ECO:0000313" key="2">
    <source>
        <dbReference type="Proteomes" id="UP001055072"/>
    </source>
</evidence>
<reference evidence="1" key="1">
    <citation type="journal article" date="2021" name="Environ. Microbiol.">
        <title>Gene family expansions and transcriptome signatures uncover fungal adaptations to wood decay.</title>
        <authorList>
            <person name="Hage H."/>
            <person name="Miyauchi S."/>
            <person name="Viragh M."/>
            <person name="Drula E."/>
            <person name="Min B."/>
            <person name="Chaduli D."/>
            <person name="Navarro D."/>
            <person name="Favel A."/>
            <person name="Norest M."/>
            <person name="Lesage-Meessen L."/>
            <person name="Balint B."/>
            <person name="Merenyi Z."/>
            <person name="de Eugenio L."/>
            <person name="Morin E."/>
            <person name="Martinez A.T."/>
            <person name="Baldrian P."/>
            <person name="Stursova M."/>
            <person name="Martinez M.J."/>
            <person name="Novotny C."/>
            <person name="Magnuson J.K."/>
            <person name="Spatafora J.W."/>
            <person name="Maurice S."/>
            <person name="Pangilinan J."/>
            <person name="Andreopoulos W."/>
            <person name="LaButti K."/>
            <person name="Hundley H."/>
            <person name="Na H."/>
            <person name="Kuo A."/>
            <person name="Barry K."/>
            <person name="Lipzen A."/>
            <person name="Henrissat B."/>
            <person name="Riley R."/>
            <person name="Ahrendt S."/>
            <person name="Nagy L.G."/>
            <person name="Grigoriev I.V."/>
            <person name="Martin F."/>
            <person name="Rosso M.N."/>
        </authorList>
    </citation>
    <scope>NUCLEOTIDE SEQUENCE</scope>
    <source>
        <strain evidence="1">CBS 384.51</strain>
    </source>
</reference>
<keyword evidence="2" id="KW-1185">Reference proteome</keyword>
<protein>
    <submittedName>
        <fullName evidence="1">Uncharacterized protein</fullName>
    </submittedName>
</protein>
<accession>A0ACB8TZ45</accession>
<sequence length="225" mass="24211">MSRTTANGLRVPLLGSLLLLFAFGVIGMSVGINALVKFHDEERNLKKAAPSGASVTIDASDVLDSGYNVTVMCGILALVSVLASVPSLAARWLRVFALLMAFFTTWLFASLVAFTTFFANRSAQVDATLGGLTVPDSVVQTIIASLGATTVYKHVNYLRLPAILPWFTFLFGLTSSVLAFAASRRPVRPHVYPVSSAGIDDQAEVSPIDEKKEKTRTSVEQTREV</sequence>
<organism evidence="1 2">
    <name type="scientific">Irpex rosettiformis</name>
    <dbReference type="NCBI Taxonomy" id="378272"/>
    <lineage>
        <taxon>Eukaryota</taxon>
        <taxon>Fungi</taxon>
        <taxon>Dikarya</taxon>
        <taxon>Basidiomycota</taxon>
        <taxon>Agaricomycotina</taxon>
        <taxon>Agaricomycetes</taxon>
        <taxon>Polyporales</taxon>
        <taxon>Irpicaceae</taxon>
        <taxon>Irpex</taxon>
    </lineage>
</organism>
<gene>
    <name evidence="1" type="ORF">BDY19DRAFT_893624</name>
</gene>